<dbReference type="OrthoDB" id="2398441at2759"/>
<sequence length="398" mass="44179">MDGNFDLNFSSAHRRKNNASDRSLEPAIGGRMARKPSISRSQRSHFHMDSDSPPSSGWEHLQVSDERPSASDVSYRRPAALHLPPPTRMPPAHPPRYPGDGFDFRRPISLTREGSGHEPQVIDLTDDSVPSSTGRPSARHMGARPPQRPPRFPREIIDLDDESNTRTTSHPPEPPSPEVQFISMRNITPAEGPARGEDEVQITDIRPRSHSRQFFRPSAPASSHLNPLLALVIDRRAMPPQRNHRTVHGTRLSAQALPNSSRSRLRSVYVGVMNYNTVGFDMQPGNRPQPPPAPPTYDPPPPAPPGFTRSPDENTPVGCPNCENELCIGDTERQRQVWIVRACGHVYCGECAANRFVKVSTKGKDAVDKTKHKPFKVCVVDGCDKKTSNPKAMIQVFL</sequence>
<reference evidence="2" key="1">
    <citation type="journal article" date="2020" name="Stud. Mycol.">
        <title>101 Dothideomycetes genomes: a test case for predicting lifestyles and emergence of pathogens.</title>
        <authorList>
            <person name="Haridas S."/>
            <person name="Albert R."/>
            <person name="Binder M."/>
            <person name="Bloem J."/>
            <person name="Labutti K."/>
            <person name="Salamov A."/>
            <person name="Andreopoulos B."/>
            <person name="Baker S."/>
            <person name="Barry K."/>
            <person name="Bills G."/>
            <person name="Bluhm B."/>
            <person name="Cannon C."/>
            <person name="Castanera R."/>
            <person name="Culley D."/>
            <person name="Daum C."/>
            <person name="Ezra D."/>
            <person name="Gonzalez J."/>
            <person name="Henrissat B."/>
            <person name="Kuo A."/>
            <person name="Liang C."/>
            <person name="Lipzen A."/>
            <person name="Lutzoni F."/>
            <person name="Magnuson J."/>
            <person name="Mondo S."/>
            <person name="Nolan M."/>
            <person name="Ohm R."/>
            <person name="Pangilinan J."/>
            <person name="Park H.-J."/>
            <person name="Ramirez L."/>
            <person name="Alfaro M."/>
            <person name="Sun H."/>
            <person name="Tritt A."/>
            <person name="Yoshinaga Y."/>
            <person name="Zwiers L.-H."/>
            <person name="Turgeon B."/>
            <person name="Goodwin S."/>
            <person name="Spatafora J."/>
            <person name="Crous P."/>
            <person name="Grigoriev I."/>
        </authorList>
    </citation>
    <scope>NUCLEOTIDE SEQUENCE</scope>
    <source>
        <strain evidence="2">CBS 379.55</strain>
    </source>
</reference>
<name>A0A6A6JKV0_WESOR</name>
<feature type="compositionally biased region" description="Pro residues" evidence="1">
    <location>
        <begin position="287"/>
        <end position="305"/>
    </location>
</feature>
<dbReference type="PANTHER" id="PTHR28042:SF1">
    <property type="entry name" value="E3 UBIQUITIN-PROTEIN LIGASE COMPLEX SLX5-SLX8 SUBUNIT SLX5"/>
    <property type="match status" value="1"/>
</dbReference>
<dbReference type="PANTHER" id="PTHR28042">
    <property type="entry name" value="E3 UBIQUITIN-PROTEIN LIGASE COMPLEX SLX5-SLX8 SUBUNIT SLX5"/>
    <property type="match status" value="1"/>
</dbReference>
<proteinExistence type="predicted"/>
<organism evidence="2 3">
    <name type="scientific">Westerdykella ornata</name>
    <dbReference type="NCBI Taxonomy" id="318751"/>
    <lineage>
        <taxon>Eukaryota</taxon>
        <taxon>Fungi</taxon>
        <taxon>Dikarya</taxon>
        <taxon>Ascomycota</taxon>
        <taxon>Pezizomycotina</taxon>
        <taxon>Dothideomycetes</taxon>
        <taxon>Pleosporomycetidae</taxon>
        <taxon>Pleosporales</taxon>
        <taxon>Sporormiaceae</taxon>
        <taxon>Westerdykella</taxon>
    </lineage>
</organism>
<gene>
    <name evidence="2" type="ORF">EI97DRAFT_467027</name>
</gene>
<dbReference type="RefSeq" id="XP_033653855.1">
    <property type="nucleotide sequence ID" value="XM_033801569.1"/>
</dbReference>
<dbReference type="InterPro" id="IPR038886">
    <property type="entry name" value="E3_SLX5/Rfp1"/>
</dbReference>
<dbReference type="GO" id="GO:0004842">
    <property type="term" value="F:ubiquitin-protein transferase activity"/>
    <property type="evidence" value="ECO:0007669"/>
    <property type="project" value="TreeGrafter"/>
</dbReference>
<dbReference type="Proteomes" id="UP000800097">
    <property type="component" value="Unassembled WGS sequence"/>
</dbReference>
<protein>
    <recommendedName>
        <fullName evidence="4">RING-type domain-containing protein</fullName>
    </recommendedName>
</protein>
<keyword evidence="3" id="KW-1185">Reference proteome</keyword>
<feature type="region of interest" description="Disordered" evidence="1">
    <location>
        <begin position="280"/>
        <end position="315"/>
    </location>
</feature>
<dbReference type="GO" id="GO:0033768">
    <property type="term" value="C:SUMO-targeted ubiquitin ligase complex"/>
    <property type="evidence" value="ECO:0007669"/>
    <property type="project" value="TreeGrafter"/>
</dbReference>
<feature type="region of interest" description="Disordered" evidence="1">
    <location>
        <begin position="162"/>
        <end position="181"/>
    </location>
</feature>
<evidence type="ECO:0000313" key="2">
    <source>
        <dbReference type="EMBL" id="KAF2276316.1"/>
    </source>
</evidence>
<dbReference type="GeneID" id="54554744"/>
<accession>A0A6A6JKV0</accession>
<dbReference type="EMBL" id="ML986493">
    <property type="protein sequence ID" value="KAF2276316.1"/>
    <property type="molecule type" value="Genomic_DNA"/>
</dbReference>
<dbReference type="AlphaFoldDB" id="A0A6A6JKV0"/>
<evidence type="ECO:0008006" key="4">
    <source>
        <dbReference type="Google" id="ProtNLM"/>
    </source>
</evidence>
<evidence type="ECO:0000313" key="3">
    <source>
        <dbReference type="Proteomes" id="UP000800097"/>
    </source>
</evidence>
<feature type="region of interest" description="Disordered" evidence="1">
    <location>
        <begin position="1"/>
        <end position="154"/>
    </location>
</feature>
<evidence type="ECO:0000256" key="1">
    <source>
        <dbReference type="SAM" id="MobiDB-lite"/>
    </source>
</evidence>
<feature type="compositionally biased region" description="Pro residues" evidence="1">
    <location>
        <begin position="83"/>
        <end position="97"/>
    </location>
</feature>